<protein>
    <submittedName>
        <fullName evidence="1">Uncharacterized protein</fullName>
    </submittedName>
</protein>
<accession>A0AA48HG44</accession>
<proteinExistence type="predicted"/>
<dbReference type="Proteomes" id="UP001330184">
    <property type="component" value="Chromosome"/>
</dbReference>
<reference evidence="1 2" key="1">
    <citation type="submission" date="2023-01" db="EMBL/GenBank/DDBJ databases">
        <title>Complete genome sequence of Muricauda aquimarina strain IFOP_LL357.</title>
        <authorList>
            <person name="Gajardo G."/>
            <person name="Ueki S."/>
            <person name="Maruyama F."/>
        </authorList>
    </citation>
    <scope>NUCLEOTIDE SEQUENCE [LARGE SCALE GENOMIC DNA]</scope>
    <source>
        <strain evidence="1 2">IFOP_LL357</strain>
    </source>
</reference>
<organism evidence="1 2">
    <name type="scientific">Flagellimonas marinaquae</name>
    <dbReference type="NCBI Taxonomy" id="254955"/>
    <lineage>
        <taxon>Bacteria</taxon>
        <taxon>Pseudomonadati</taxon>
        <taxon>Bacteroidota</taxon>
        <taxon>Flavobacteriia</taxon>
        <taxon>Flavobacteriales</taxon>
        <taxon>Flavobacteriaceae</taxon>
        <taxon>Flagellimonas</taxon>
    </lineage>
</organism>
<evidence type="ECO:0000313" key="2">
    <source>
        <dbReference type="Proteomes" id="UP001330184"/>
    </source>
</evidence>
<keyword evidence="2" id="KW-1185">Reference proteome</keyword>
<name>A0AA48HG44_9FLAO</name>
<dbReference type="AlphaFoldDB" id="A0AA48HG44"/>
<dbReference type="EMBL" id="AP027268">
    <property type="protein sequence ID" value="BDW93822.1"/>
    <property type="molecule type" value="Genomic_DNA"/>
</dbReference>
<evidence type="ECO:0000313" key="1">
    <source>
        <dbReference type="EMBL" id="BDW93822.1"/>
    </source>
</evidence>
<gene>
    <name evidence="1" type="ORF">MACH07_26540</name>
</gene>
<sequence>MLKVHDDEKYVADVKEKCISSKKQLFFVKKIDEVNYFLDEIRKRMSVSPKIT</sequence>